<dbReference type="InterPro" id="IPR013783">
    <property type="entry name" value="Ig-like_fold"/>
</dbReference>
<evidence type="ECO:0008006" key="3">
    <source>
        <dbReference type="Google" id="ProtNLM"/>
    </source>
</evidence>
<dbReference type="AlphaFoldDB" id="A0A6N4DL02"/>
<dbReference type="Gene3D" id="2.60.40.10">
    <property type="entry name" value="Immunoglobulins"/>
    <property type="match status" value="2"/>
</dbReference>
<name>A0A6N4DL02_9GAMM</name>
<sequence length="155" mass="17221">MEHNLTTQTELSPVQSLSPGNYFWRLTSIRANGEAGPPGSPWRLEIKAPPAIPEPEPPAIEDDRLSFRWRGAEDARFEVQMARDAAFTDLVHQQVTHGPAAQMDKPGAGSYHIRIRGFDNEGEAGEFSDPQRIEVPLPRWVPPTLTFGTLLLLAL</sequence>
<reference evidence="1 2" key="1">
    <citation type="submission" date="2018-01" db="EMBL/GenBank/DDBJ databases">
        <title>Novel co-symbiosis in the lucinid bivalve Phacoides pectinatus.</title>
        <authorList>
            <person name="Lim S.J."/>
            <person name="Davis B.G."/>
            <person name="Gill D.E."/>
            <person name="Engel A.S."/>
            <person name="Anderson L.C."/>
            <person name="Campbell B.J."/>
        </authorList>
    </citation>
    <scope>NUCLEOTIDE SEQUENCE [LARGE SCALE GENOMIC DNA]</scope>
    <source>
        <strain evidence="1">N3_P5</strain>
    </source>
</reference>
<organism evidence="1 2">
    <name type="scientific">Candidatus Sedimenticola endophacoides</name>
    <dbReference type="NCBI Taxonomy" id="2548426"/>
    <lineage>
        <taxon>Bacteria</taxon>
        <taxon>Pseudomonadati</taxon>
        <taxon>Pseudomonadota</taxon>
        <taxon>Gammaproteobacteria</taxon>
        <taxon>Chromatiales</taxon>
        <taxon>Sedimenticolaceae</taxon>
        <taxon>Sedimenticola</taxon>
    </lineage>
</organism>
<accession>A0A6N4DL02</accession>
<protein>
    <recommendedName>
        <fullName evidence="3">Fibronectin type-III domain-containing protein</fullName>
    </recommendedName>
</protein>
<gene>
    <name evidence="1" type="ORF">C3L24_12020</name>
</gene>
<evidence type="ECO:0000313" key="2">
    <source>
        <dbReference type="Proteomes" id="UP000250928"/>
    </source>
</evidence>
<dbReference type="Proteomes" id="UP000250928">
    <property type="component" value="Unassembled WGS sequence"/>
</dbReference>
<comment type="caution">
    <text evidence="1">The sequence shown here is derived from an EMBL/GenBank/DDBJ whole genome shotgun (WGS) entry which is preliminary data.</text>
</comment>
<evidence type="ECO:0000313" key="1">
    <source>
        <dbReference type="EMBL" id="PUD98818.1"/>
    </source>
</evidence>
<dbReference type="EMBL" id="PQCO01000285">
    <property type="protein sequence ID" value="PUD98818.1"/>
    <property type="molecule type" value="Genomic_DNA"/>
</dbReference>
<proteinExistence type="predicted"/>